<keyword evidence="3 9" id="KW-0028">Amino-acid biosynthesis</keyword>
<dbReference type="Pfam" id="PF00696">
    <property type="entry name" value="AA_kinase"/>
    <property type="match status" value="1"/>
</dbReference>
<keyword evidence="7 9" id="KW-0067">ATP-binding</keyword>
<comment type="function">
    <text evidence="9">Catalyzes the ATP-dependent phosphorylation of N-acetyl-L-glutamate.</text>
</comment>
<protein>
    <recommendedName>
        <fullName evidence="9">Acetylglutamate kinase</fullName>
        <ecNumber evidence="9">2.7.2.8</ecNumber>
    </recommendedName>
    <alternativeName>
        <fullName evidence="9">N-acetyl-L-glutamate 5-phosphotransferase</fullName>
    </alternativeName>
    <alternativeName>
        <fullName evidence="9">NAG kinase</fullName>
        <shortName evidence="9">NAGK</shortName>
    </alternativeName>
</protein>
<evidence type="ECO:0000256" key="2">
    <source>
        <dbReference type="ARBA" id="ARBA00022571"/>
    </source>
</evidence>
<evidence type="ECO:0000256" key="4">
    <source>
        <dbReference type="ARBA" id="ARBA00022679"/>
    </source>
</evidence>
<proteinExistence type="inferred from homology"/>
<dbReference type="EC" id="2.7.2.8" evidence="9"/>
<dbReference type="PANTHER" id="PTHR23342">
    <property type="entry name" value="N-ACETYLGLUTAMATE SYNTHASE"/>
    <property type="match status" value="1"/>
</dbReference>
<sequence>MQDLIHKASILHEALPYIRRFHGRTFVIKYGGHAMTEPSLRDSFARDVTLMKLVGLQPIVVHGGGPQIDEMLGSLGVVSERIDGLRVTDERTMDVVEMVLGGRVNQEIVTLINNHGGRAVGLSGKDDAFLRGERVTEMRTKSGKVVDPGRVGRIVEVKTRILEHLVAGGFIPVVAPVAVDAEGRSLNVNADTVAGAIAAATKAEKLVLMTDIAGVKDESGNVASSMSADHVRSLIDTGVISGGMIPKVQCALDAIAVGVKKCHVIDGRMQHAALLELFTDRGIGTEITAG</sequence>
<evidence type="ECO:0000313" key="11">
    <source>
        <dbReference type="EMBL" id="AKF09249.1"/>
    </source>
</evidence>
<dbReference type="InterPro" id="IPR001057">
    <property type="entry name" value="Glu/AcGlu_kinase"/>
</dbReference>
<dbReference type="FunFam" id="3.40.1160.10:FF:000004">
    <property type="entry name" value="Acetylglutamate kinase"/>
    <property type="match status" value="1"/>
</dbReference>
<evidence type="ECO:0000256" key="5">
    <source>
        <dbReference type="ARBA" id="ARBA00022741"/>
    </source>
</evidence>
<dbReference type="InterPro" id="IPR041727">
    <property type="entry name" value="NAGK-C"/>
</dbReference>
<evidence type="ECO:0000256" key="1">
    <source>
        <dbReference type="ARBA" id="ARBA00004828"/>
    </source>
</evidence>
<evidence type="ECO:0000256" key="7">
    <source>
        <dbReference type="ARBA" id="ARBA00022840"/>
    </source>
</evidence>
<dbReference type="GO" id="GO:0003991">
    <property type="term" value="F:acetylglutamate kinase activity"/>
    <property type="evidence" value="ECO:0007669"/>
    <property type="project" value="UniProtKB-UniRule"/>
</dbReference>
<evidence type="ECO:0000256" key="8">
    <source>
        <dbReference type="ARBA" id="ARBA00048141"/>
    </source>
</evidence>
<organism evidence="11 12">
    <name type="scientific">Sandaracinus amylolyticus</name>
    <dbReference type="NCBI Taxonomy" id="927083"/>
    <lineage>
        <taxon>Bacteria</taxon>
        <taxon>Pseudomonadati</taxon>
        <taxon>Myxococcota</taxon>
        <taxon>Polyangia</taxon>
        <taxon>Polyangiales</taxon>
        <taxon>Sandaracinaceae</taxon>
        <taxon>Sandaracinus</taxon>
    </lineage>
</organism>
<dbReference type="OrthoDB" id="9803155at2"/>
<evidence type="ECO:0000313" key="12">
    <source>
        <dbReference type="Proteomes" id="UP000034883"/>
    </source>
</evidence>
<gene>
    <name evidence="9" type="primary">argB</name>
    <name evidence="11" type="ORF">DB32_006398</name>
</gene>
<accession>A0A0F6SGT4</accession>
<evidence type="ECO:0000256" key="6">
    <source>
        <dbReference type="ARBA" id="ARBA00022777"/>
    </source>
</evidence>
<dbReference type="EMBL" id="CP011125">
    <property type="protein sequence ID" value="AKF09249.1"/>
    <property type="molecule type" value="Genomic_DNA"/>
</dbReference>
<dbReference type="PANTHER" id="PTHR23342:SF0">
    <property type="entry name" value="N-ACETYLGLUTAMATE SYNTHASE, MITOCHONDRIAL"/>
    <property type="match status" value="1"/>
</dbReference>
<dbReference type="Gene3D" id="3.40.1160.10">
    <property type="entry name" value="Acetylglutamate kinase-like"/>
    <property type="match status" value="1"/>
</dbReference>
<dbReference type="InterPro" id="IPR036393">
    <property type="entry name" value="AceGlu_kinase-like_sf"/>
</dbReference>
<dbReference type="GO" id="GO:0005524">
    <property type="term" value="F:ATP binding"/>
    <property type="evidence" value="ECO:0007669"/>
    <property type="project" value="UniProtKB-UniRule"/>
</dbReference>
<keyword evidence="2 9" id="KW-0055">Arginine biosynthesis</keyword>
<feature type="domain" description="Aspartate/glutamate/uridylate kinase" evidence="10">
    <location>
        <begin position="25"/>
        <end position="266"/>
    </location>
</feature>
<dbReference type="Proteomes" id="UP000034883">
    <property type="component" value="Chromosome"/>
</dbReference>
<comment type="pathway">
    <text evidence="1 9">Amino-acid biosynthesis; L-arginine biosynthesis; N(2)-acetyl-L-ornithine from L-glutamate: step 2/4.</text>
</comment>
<reference evidence="11 12" key="1">
    <citation type="submission" date="2015-03" db="EMBL/GenBank/DDBJ databases">
        <title>Genome assembly of Sandaracinus amylolyticus DSM 53668.</title>
        <authorList>
            <person name="Sharma G."/>
            <person name="Subramanian S."/>
        </authorList>
    </citation>
    <scope>NUCLEOTIDE SEQUENCE [LARGE SCALE GENOMIC DNA]</scope>
    <source>
        <strain evidence="11 12">DSM 53668</strain>
    </source>
</reference>
<keyword evidence="12" id="KW-1185">Reference proteome</keyword>
<comment type="subcellular location">
    <subcellularLocation>
        <location evidence="9">Cytoplasm</location>
    </subcellularLocation>
</comment>
<comment type="similarity">
    <text evidence="9">Belongs to the acetylglutamate kinase family. ArgB subfamily.</text>
</comment>
<dbReference type="UniPathway" id="UPA00068">
    <property type="reaction ID" value="UER00107"/>
</dbReference>
<dbReference type="CDD" id="cd04250">
    <property type="entry name" value="AAK_NAGK-C"/>
    <property type="match status" value="1"/>
</dbReference>
<dbReference type="GO" id="GO:0005737">
    <property type="term" value="C:cytoplasm"/>
    <property type="evidence" value="ECO:0007669"/>
    <property type="project" value="UniProtKB-SubCell"/>
</dbReference>
<dbReference type="InterPro" id="IPR037528">
    <property type="entry name" value="ArgB"/>
</dbReference>
<keyword evidence="4 9" id="KW-0808">Transferase</keyword>
<evidence type="ECO:0000259" key="10">
    <source>
        <dbReference type="Pfam" id="PF00696"/>
    </source>
</evidence>
<keyword evidence="5 9" id="KW-0547">Nucleotide-binding</keyword>
<keyword evidence="6 9" id="KW-0418">Kinase</keyword>
<dbReference type="NCBIfam" id="TIGR00761">
    <property type="entry name" value="argB"/>
    <property type="match status" value="1"/>
</dbReference>
<evidence type="ECO:0000256" key="9">
    <source>
        <dbReference type="HAMAP-Rule" id="MF_00082"/>
    </source>
</evidence>
<dbReference type="InterPro" id="IPR004662">
    <property type="entry name" value="AcgluKinase_fam"/>
</dbReference>
<dbReference type="SUPFAM" id="SSF53633">
    <property type="entry name" value="Carbamate kinase-like"/>
    <property type="match status" value="1"/>
</dbReference>
<dbReference type="GO" id="GO:0042450">
    <property type="term" value="P:L-arginine biosynthetic process via ornithine"/>
    <property type="evidence" value="ECO:0007669"/>
    <property type="project" value="UniProtKB-UniRule"/>
</dbReference>
<feature type="binding site" evidence="9">
    <location>
        <position position="187"/>
    </location>
    <ligand>
        <name>substrate</name>
    </ligand>
</feature>
<dbReference type="STRING" id="927083.DB32_006398"/>
<dbReference type="RefSeq" id="WP_053236314.1">
    <property type="nucleotide sequence ID" value="NZ_CP011125.1"/>
</dbReference>
<dbReference type="KEGG" id="samy:DB32_006398"/>
<feature type="site" description="Transition state stabilizer" evidence="9">
    <location>
        <position position="29"/>
    </location>
</feature>
<comment type="catalytic activity">
    <reaction evidence="8 9">
        <text>N-acetyl-L-glutamate + ATP = N-acetyl-L-glutamyl 5-phosphate + ADP</text>
        <dbReference type="Rhea" id="RHEA:14629"/>
        <dbReference type="ChEBI" id="CHEBI:30616"/>
        <dbReference type="ChEBI" id="CHEBI:44337"/>
        <dbReference type="ChEBI" id="CHEBI:57936"/>
        <dbReference type="ChEBI" id="CHEBI:456216"/>
        <dbReference type="EC" id="2.7.2.8"/>
    </reaction>
</comment>
<dbReference type="AlphaFoldDB" id="A0A0F6SGT4"/>
<feature type="site" description="Transition state stabilizer" evidence="9">
    <location>
        <position position="247"/>
    </location>
</feature>
<keyword evidence="9" id="KW-0963">Cytoplasm</keyword>
<dbReference type="HAMAP" id="MF_00082">
    <property type="entry name" value="ArgB"/>
    <property type="match status" value="1"/>
</dbReference>
<dbReference type="PRINTS" id="PR00474">
    <property type="entry name" value="GLU5KINASE"/>
</dbReference>
<feature type="binding site" evidence="9">
    <location>
        <position position="86"/>
    </location>
    <ligand>
        <name>substrate</name>
    </ligand>
</feature>
<evidence type="ECO:0000256" key="3">
    <source>
        <dbReference type="ARBA" id="ARBA00022605"/>
    </source>
</evidence>
<dbReference type="InterPro" id="IPR001048">
    <property type="entry name" value="Asp/Glu/Uridylate_kinase"/>
</dbReference>
<feature type="binding site" evidence="9">
    <location>
        <begin position="64"/>
        <end position="65"/>
    </location>
    <ligand>
        <name>substrate</name>
    </ligand>
</feature>
<name>A0A0F6SGT4_9BACT</name>
<dbReference type="PIRSF" id="PIRSF000728">
    <property type="entry name" value="NAGK"/>
    <property type="match status" value="1"/>
</dbReference>